<dbReference type="AlphaFoldDB" id="A0A239F5R8"/>
<organism evidence="2 3">
    <name type="scientific">Pseudomonas japonica</name>
    <dbReference type="NCBI Taxonomy" id="256466"/>
    <lineage>
        <taxon>Bacteria</taxon>
        <taxon>Pseudomonadati</taxon>
        <taxon>Pseudomonadota</taxon>
        <taxon>Gammaproteobacteria</taxon>
        <taxon>Pseudomonadales</taxon>
        <taxon>Pseudomonadaceae</taxon>
        <taxon>Pseudomonas</taxon>
    </lineage>
</organism>
<gene>
    <name evidence="2" type="ORF">SAMN05444352_109138</name>
</gene>
<evidence type="ECO:0000256" key="1">
    <source>
        <dbReference type="SAM" id="SignalP"/>
    </source>
</evidence>
<evidence type="ECO:0000313" key="2">
    <source>
        <dbReference type="EMBL" id="SNS52155.1"/>
    </source>
</evidence>
<dbReference type="STRING" id="1215104.GCA_000730585_02572"/>
<accession>A0A239F5R8</accession>
<dbReference type="Proteomes" id="UP000198407">
    <property type="component" value="Unassembled WGS sequence"/>
</dbReference>
<sequence length="152" mass="16441">MPIRTLLGSLALSTSLHAHALSTESLTEPDLLALASTLAQSAGSSQWQQLWQRSRSAGHLSPGNVAHFTLGQQQIAQLTLATLDKPQSARAESGTRARYRRDFQPLVLGSDNGKPLTALCLWVDWRTLPERVSGSPTSWMGQVSLLVSKPCP</sequence>
<feature type="chain" id="PRO_5011290725" evidence="1">
    <location>
        <begin position="21"/>
        <end position="152"/>
    </location>
</feature>
<keyword evidence="1" id="KW-0732">Signal</keyword>
<dbReference type="EMBL" id="FZOL01000009">
    <property type="protein sequence ID" value="SNS52155.1"/>
    <property type="molecule type" value="Genomic_DNA"/>
</dbReference>
<protein>
    <submittedName>
        <fullName evidence="2">Uncharacterized protein</fullName>
    </submittedName>
</protein>
<keyword evidence="3" id="KW-1185">Reference proteome</keyword>
<dbReference type="RefSeq" id="WP_042125510.1">
    <property type="nucleotide sequence ID" value="NZ_FZOL01000009.1"/>
</dbReference>
<evidence type="ECO:0000313" key="3">
    <source>
        <dbReference type="Proteomes" id="UP000198407"/>
    </source>
</evidence>
<reference evidence="3" key="1">
    <citation type="submission" date="2017-06" db="EMBL/GenBank/DDBJ databases">
        <authorList>
            <person name="Varghese N."/>
            <person name="Submissions S."/>
        </authorList>
    </citation>
    <scope>NUCLEOTIDE SEQUENCE [LARGE SCALE GENOMIC DNA]</scope>
    <source>
        <strain evidence="3">DSM 22348</strain>
    </source>
</reference>
<dbReference type="OrthoDB" id="7006877at2"/>
<proteinExistence type="predicted"/>
<name>A0A239F5R8_9PSED</name>
<feature type="signal peptide" evidence="1">
    <location>
        <begin position="1"/>
        <end position="20"/>
    </location>
</feature>